<reference evidence="2 3" key="1">
    <citation type="submission" date="2020-01" db="EMBL/GenBank/DDBJ databases">
        <title>Genome sequencing of strain KACC 21265.</title>
        <authorList>
            <person name="Heo J."/>
            <person name="Kim S.-J."/>
            <person name="Kim J.-S."/>
            <person name="Hong S.-B."/>
            <person name="Kwon S.-W."/>
        </authorList>
    </citation>
    <scope>NUCLEOTIDE SEQUENCE [LARGE SCALE GENOMIC DNA]</scope>
    <source>
        <strain evidence="2 3">KACC 21265</strain>
    </source>
</reference>
<feature type="compositionally biased region" description="Basic residues" evidence="1">
    <location>
        <begin position="1"/>
        <end position="10"/>
    </location>
</feature>
<dbReference type="EMBL" id="CP047650">
    <property type="protein sequence ID" value="QHJ00398.1"/>
    <property type="molecule type" value="Genomic_DNA"/>
</dbReference>
<evidence type="ECO:0000256" key="1">
    <source>
        <dbReference type="SAM" id="MobiDB-lite"/>
    </source>
</evidence>
<dbReference type="KEGG" id="xyk:GT347_21900"/>
<gene>
    <name evidence="2" type="ORF">GT347_21900</name>
</gene>
<evidence type="ECO:0000313" key="3">
    <source>
        <dbReference type="Proteomes" id="UP000464787"/>
    </source>
</evidence>
<dbReference type="AlphaFoldDB" id="A0A857J9J2"/>
<keyword evidence="3" id="KW-1185">Reference proteome</keyword>
<name>A0A857J9J2_9BURK</name>
<organism evidence="2 3">
    <name type="scientific">Xylophilus rhododendri</name>
    <dbReference type="NCBI Taxonomy" id="2697032"/>
    <lineage>
        <taxon>Bacteria</taxon>
        <taxon>Pseudomonadati</taxon>
        <taxon>Pseudomonadota</taxon>
        <taxon>Betaproteobacteria</taxon>
        <taxon>Burkholderiales</taxon>
        <taxon>Xylophilus</taxon>
    </lineage>
</organism>
<protein>
    <submittedName>
        <fullName evidence="2">Uncharacterized protein</fullName>
    </submittedName>
</protein>
<sequence length="389" mass="42577">MATAKKKAPAKKADNPSADVGRTRTARPYPASSFQDALGLGNAIMTHAAGERVRRLTLLEKMGKSATSSATKMAITNSGKYGITTGSYAADFLELTPVGAVVVNTSRSDAERRKAAFDLAINGVAPFKLLYEHYKSKRLPEREIIKDVVRDSGIDVPDLDECVDTFTVNVKDLGLLRTIGGAETLISIEQLLEETPRADGVAHTVHAALAQATPAIVKKVANDSAISSDWEKVCFYITPIGTEDSEARKHADLFMSSLVQPALEELGLIVVRADHIGEPGMITTQVLEYLKKSKLAIADLSYLNPNVFYEVALRHALRLPVVQLIRKADRLPFDVNQSRTLVFDTTDIYSLIPKIQTYRAEIANQARKAIEDPESVGNPVSVFYPDFYK</sequence>
<dbReference type="Proteomes" id="UP000464787">
    <property type="component" value="Chromosome"/>
</dbReference>
<accession>A0A857J9J2</accession>
<feature type="region of interest" description="Disordered" evidence="1">
    <location>
        <begin position="1"/>
        <end position="30"/>
    </location>
</feature>
<evidence type="ECO:0000313" key="2">
    <source>
        <dbReference type="EMBL" id="QHJ00398.1"/>
    </source>
</evidence>
<proteinExistence type="predicted"/>
<dbReference type="RefSeq" id="WP_160554208.1">
    <property type="nucleotide sequence ID" value="NZ_CP047650.1"/>
</dbReference>